<organism evidence="3 4">
    <name type="scientific">Albibacterium bauzanense</name>
    <dbReference type="NCBI Taxonomy" id="653929"/>
    <lineage>
        <taxon>Bacteria</taxon>
        <taxon>Pseudomonadati</taxon>
        <taxon>Bacteroidota</taxon>
        <taxon>Sphingobacteriia</taxon>
        <taxon>Sphingobacteriales</taxon>
        <taxon>Sphingobacteriaceae</taxon>
        <taxon>Albibacterium</taxon>
    </lineage>
</organism>
<evidence type="ECO:0000259" key="2">
    <source>
        <dbReference type="Pfam" id="PF22809"/>
    </source>
</evidence>
<sequence length="300" mass="34569">MDDLFSIRNKNKNLPLIYDNFPEKPKVQIFLLFGKLTYSLGEDTWEVFWTNVHSRIREAVGKNDLINGKFFPMSSFEESKVYFEKKASIEESFDILEIIMRLLKWCYENDKINIQDADIEKITKKINKILHNNDIGYEYSEGAIIRIDSKHLHKEIINKTINLTNNELFTNANEEYLSALQHLKAEKNKEALNDALKAFESTLKIIFDNFDWSYESNATSSKLLDICFQNELIPKYLATHFTGLRATLSSGIPTIRNKNGAHGQGSKAITVPNSLAIYAIYLTGTSINYLIDAFNDFPRK</sequence>
<gene>
    <name evidence="3" type="ORF">C8N28_2643</name>
</gene>
<evidence type="ECO:0000313" key="3">
    <source>
        <dbReference type="EMBL" id="TCK80889.1"/>
    </source>
</evidence>
<accession>A0A4R1LUF2</accession>
<reference evidence="3 4" key="1">
    <citation type="submission" date="2019-03" db="EMBL/GenBank/DDBJ databases">
        <title>Genomic Encyclopedia of Archaeal and Bacterial Type Strains, Phase II (KMG-II): from individual species to whole genera.</title>
        <authorList>
            <person name="Goeker M."/>
        </authorList>
    </citation>
    <scope>NUCLEOTIDE SEQUENCE [LARGE SCALE GENOMIC DNA]</scope>
    <source>
        <strain evidence="3 4">DSM 22554</strain>
    </source>
</reference>
<dbReference type="OrthoDB" id="8113776at2"/>
<evidence type="ECO:0008006" key="5">
    <source>
        <dbReference type="Google" id="ProtNLM"/>
    </source>
</evidence>
<dbReference type="EMBL" id="SMGO01000003">
    <property type="protein sequence ID" value="TCK80889.1"/>
    <property type="molecule type" value="Genomic_DNA"/>
</dbReference>
<dbReference type="AlphaFoldDB" id="A0A4R1LUF2"/>
<name>A0A4R1LUF2_9SPHI</name>
<feature type="domain" description="DUF7014" evidence="2">
    <location>
        <begin position="169"/>
        <end position="292"/>
    </location>
</feature>
<dbReference type="Pfam" id="PF18863">
    <property type="entry name" value="AbiJ_NTD4"/>
    <property type="match status" value="1"/>
</dbReference>
<proteinExistence type="predicted"/>
<evidence type="ECO:0000313" key="4">
    <source>
        <dbReference type="Proteomes" id="UP000294616"/>
    </source>
</evidence>
<protein>
    <recommendedName>
        <fullName evidence="5">Abortive infection Abi-like protein</fullName>
    </recommendedName>
</protein>
<feature type="domain" description="HEPN AbiJ-N-terminal" evidence="1">
    <location>
        <begin position="3"/>
        <end position="159"/>
    </location>
</feature>
<dbReference type="InterPro" id="IPR049503">
    <property type="entry name" value="AbiJ_NTD4"/>
</dbReference>
<comment type="caution">
    <text evidence="3">The sequence shown here is derived from an EMBL/GenBank/DDBJ whole genome shotgun (WGS) entry which is preliminary data.</text>
</comment>
<dbReference type="NCBIfam" id="NF046078">
    <property type="entry name" value="STM4504_CBY0614"/>
    <property type="match status" value="1"/>
</dbReference>
<dbReference type="Pfam" id="PF22809">
    <property type="entry name" value="DUF7014"/>
    <property type="match status" value="1"/>
</dbReference>
<dbReference type="InterPro" id="IPR054280">
    <property type="entry name" value="DUF7014"/>
</dbReference>
<dbReference type="RefSeq" id="WP_132225607.1">
    <property type="nucleotide sequence ID" value="NZ_SMGO01000003.1"/>
</dbReference>
<dbReference type="Proteomes" id="UP000294616">
    <property type="component" value="Unassembled WGS sequence"/>
</dbReference>
<evidence type="ECO:0000259" key="1">
    <source>
        <dbReference type="Pfam" id="PF18863"/>
    </source>
</evidence>
<keyword evidence="4" id="KW-1185">Reference proteome</keyword>